<keyword evidence="5" id="KW-1185">Reference proteome</keyword>
<dbReference type="Pfam" id="PF13432">
    <property type="entry name" value="TPR_16"/>
    <property type="match status" value="2"/>
</dbReference>
<evidence type="ECO:0000256" key="1">
    <source>
        <dbReference type="ARBA" id="ARBA00022737"/>
    </source>
</evidence>
<gene>
    <name evidence="4" type="ORF">ABS311_05965</name>
</gene>
<keyword evidence="1" id="KW-0677">Repeat</keyword>
<name>A0ABV1REU3_9ALTE</name>
<dbReference type="EMBL" id="JBELOE010000116">
    <property type="protein sequence ID" value="MER2491423.1"/>
    <property type="molecule type" value="Genomic_DNA"/>
</dbReference>
<evidence type="ECO:0000256" key="2">
    <source>
        <dbReference type="ARBA" id="ARBA00022803"/>
    </source>
</evidence>
<dbReference type="InterPro" id="IPR019734">
    <property type="entry name" value="TPR_rpt"/>
</dbReference>
<dbReference type="InterPro" id="IPR011990">
    <property type="entry name" value="TPR-like_helical_dom_sf"/>
</dbReference>
<dbReference type="SMART" id="SM00028">
    <property type="entry name" value="TPR"/>
    <property type="match status" value="6"/>
</dbReference>
<evidence type="ECO:0000313" key="4">
    <source>
        <dbReference type="EMBL" id="MER2491423.1"/>
    </source>
</evidence>
<evidence type="ECO:0000256" key="3">
    <source>
        <dbReference type="SAM" id="SignalP"/>
    </source>
</evidence>
<accession>A0ABV1REU3</accession>
<evidence type="ECO:0000313" key="5">
    <source>
        <dbReference type="Proteomes" id="UP001467690"/>
    </source>
</evidence>
<comment type="caution">
    <text evidence="4">The sequence shown here is derived from an EMBL/GenBank/DDBJ whole genome shotgun (WGS) entry which is preliminary data.</text>
</comment>
<protein>
    <submittedName>
        <fullName evidence="4">Tetratricopeptide repeat protein</fullName>
    </submittedName>
</protein>
<dbReference type="Gene3D" id="1.25.40.10">
    <property type="entry name" value="Tetratricopeptide repeat domain"/>
    <property type="match status" value="2"/>
</dbReference>
<feature type="signal peptide" evidence="3">
    <location>
        <begin position="1"/>
        <end position="21"/>
    </location>
</feature>
<dbReference type="RefSeq" id="WP_350401054.1">
    <property type="nucleotide sequence ID" value="NZ_JBELOE010000116.1"/>
</dbReference>
<keyword evidence="3" id="KW-0732">Signal</keyword>
<reference evidence="4 5" key="1">
    <citation type="submission" date="2024-06" db="EMBL/GenBank/DDBJ databases">
        <authorList>
            <person name="Chen R.Y."/>
        </authorList>
    </citation>
    <scope>NUCLEOTIDE SEQUENCE [LARGE SCALE GENOMIC DNA]</scope>
    <source>
        <strain evidence="4 5">D2</strain>
    </source>
</reference>
<organism evidence="4 5">
    <name type="scientific">Catenovulum sediminis</name>
    <dbReference type="NCBI Taxonomy" id="1740262"/>
    <lineage>
        <taxon>Bacteria</taxon>
        <taxon>Pseudomonadati</taxon>
        <taxon>Pseudomonadota</taxon>
        <taxon>Gammaproteobacteria</taxon>
        <taxon>Alteromonadales</taxon>
        <taxon>Alteromonadaceae</taxon>
        <taxon>Catenovulum</taxon>
    </lineage>
</organism>
<dbReference type="PANTHER" id="PTHR44186:SF1">
    <property type="entry name" value="BARDET-BIEDL SYNDROME 4 PROTEIN"/>
    <property type="match status" value="1"/>
</dbReference>
<feature type="chain" id="PRO_5046160742" evidence="3">
    <location>
        <begin position="22"/>
        <end position="424"/>
    </location>
</feature>
<sequence>MKLSRLILSAVLVGSSLSAVVMPLDVAAKTLEERKKERPVEVMSERVGKKVAEAIDMMTGGEDGENKAPLPDVIKMLEDIDVKKEFDKAFLSQLTGKLYAQEGEYKKAIEKIKYAADLDVLSWDDQAGVLKLLAVLSLQEEKYQNAIDYYNKWYGFTEKHDPQVYTHKALSYYQLKNYAKTVEQADLAIKYADEPKADAYQLKMSAYVDTKNYKKAVDVCIAALQYFPEDKKWWVPLAQFYLMEEDYARALSTFELSEMQGFLNKPAHYTTLAQLYSMYGIPYKAAKTMEKHIDSGLIEKNAKNLSVTANYYHQASDYKKAAQTYLAAAKLSEDPEHYRKSGDLLAIAEDYKGAIDAYEKAIDFGSEKLAQIKVSLIEAHFYLGNYKKAYQYAKESLQSKQHKRMAQGWIGYIKDTAQRKNVSI</sequence>
<keyword evidence="2" id="KW-0802">TPR repeat</keyword>
<dbReference type="PANTHER" id="PTHR44186">
    <property type="match status" value="1"/>
</dbReference>
<dbReference type="Proteomes" id="UP001467690">
    <property type="component" value="Unassembled WGS sequence"/>
</dbReference>
<proteinExistence type="predicted"/>
<dbReference type="SUPFAM" id="SSF48452">
    <property type="entry name" value="TPR-like"/>
    <property type="match status" value="2"/>
</dbReference>